<dbReference type="Proteomes" id="UP001432322">
    <property type="component" value="Unassembled WGS sequence"/>
</dbReference>
<proteinExistence type="predicted"/>
<dbReference type="AlphaFoldDB" id="A0AAV5W5E6"/>
<feature type="non-terminal residue" evidence="1">
    <location>
        <position position="1"/>
    </location>
</feature>
<accession>A0AAV5W5E6</accession>
<comment type="caution">
    <text evidence="1">The sequence shown here is derived from an EMBL/GenBank/DDBJ whole genome shotgun (WGS) entry which is preliminary data.</text>
</comment>
<evidence type="ECO:0000313" key="2">
    <source>
        <dbReference type="Proteomes" id="UP001432322"/>
    </source>
</evidence>
<protein>
    <submittedName>
        <fullName evidence="1">Uncharacterized protein</fullName>
    </submittedName>
</protein>
<reference evidence="1" key="1">
    <citation type="submission" date="2023-10" db="EMBL/GenBank/DDBJ databases">
        <title>Genome assembly of Pristionchus species.</title>
        <authorList>
            <person name="Yoshida K."/>
            <person name="Sommer R.J."/>
        </authorList>
    </citation>
    <scope>NUCLEOTIDE SEQUENCE</scope>
    <source>
        <strain evidence="1">RS5133</strain>
    </source>
</reference>
<feature type="non-terminal residue" evidence="1">
    <location>
        <position position="67"/>
    </location>
</feature>
<organism evidence="1 2">
    <name type="scientific">Pristionchus fissidentatus</name>
    <dbReference type="NCBI Taxonomy" id="1538716"/>
    <lineage>
        <taxon>Eukaryota</taxon>
        <taxon>Metazoa</taxon>
        <taxon>Ecdysozoa</taxon>
        <taxon>Nematoda</taxon>
        <taxon>Chromadorea</taxon>
        <taxon>Rhabditida</taxon>
        <taxon>Rhabditina</taxon>
        <taxon>Diplogasteromorpha</taxon>
        <taxon>Diplogasteroidea</taxon>
        <taxon>Neodiplogasteridae</taxon>
        <taxon>Pristionchus</taxon>
    </lineage>
</organism>
<evidence type="ECO:0000313" key="1">
    <source>
        <dbReference type="EMBL" id="GMT25575.1"/>
    </source>
</evidence>
<name>A0AAV5W5E6_9BILA</name>
<keyword evidence="2" id="KW-1185">Reference proteome</keyword>
<dbReference type="EMBL" id="BTSY01000004">
    <property type="protein sequence ID" value="GMT25575.1"/>
    <property type="molecule type" value="Genomic_DNA"/>
</dbReference>
<gene>
    <name evidence="1" type="ORF">PFISCL1PPCAC_16872</name>
</gene>
<sequence length="67" mass="7559">FLRPELHEICQRSPEFRSADRIQRGQRTEKVREESAVRSCPSVLETYTEGAFSEVCGVVGHGLVPNL</sequence>